<reference evidence="1 2" key="1">
    <citation type="submission" date="2019-03" db="EMBL/GenBank/DDBJ databases">
        <title>First draft genome of Liparis tanakae, snailfish: a comprehensive survey of snailfish specific genes.</title>
        <authorList>
            <person name="Kim W."/>
            <person name="Song I."/>
            <person name="Jeong J.-H."/>
            <person name="Kim D."/>
            <person name="Kim S."/>
            <person name="Ryu S."/>
            <person name="Song J.Y."/>
            <person name="Lee S.K."/>
        </authorList>
    </citation>
    <scope>NUCLEOTIDE SEQUENCE [LARGE SCALE GENOMIC DNA]</scope>
    <source>
        <tissue evidence="1">Muscle</tissue>
    </source>
</reference>
<evidence type="ECO:0000313" key="1">
    <source>
        <dbReference type="EMBL" id="TNN54860.1"/>
    </source>
</evidence>
<protein>
    <submittedName>
        <fullName evidence="1">Uncharacterized protein</fullName>
    </submittedName>
</protein>
<accession>A0A4Z2GNR6</accession>
<dbReference type="Proteomes" id="UP000314294">
    <property type="component" value="Unassembled WGS sequence"/>
</dbReference>
<dbReference type="EMBL" id="SRLO01000472">
    <property type="protein sequence ID" value="TNN54860.1"/>
    <property type="molecule type" value="Genomic_DNA"/>
</dbReference>
<name>A0A4Z2GNR6_9TELE</name>
<keyword evidence="2" id="KW-1185">Reference proteome</keyword>
<sequence length="142" mass="15302">MNLNFIYIVKNCCTNSFTTHRILRGSNSNGGSVSSDLPVMVSASLQSGGAGRTSGWPDSPSPTYCSSSVWWSGSGSGSRRTPGYRGMTTACRSASDQTAMWLREESINRDGEQTVFVYVDHEFFTSQYGSPLSVPYPTASTA</sequence>
<organism evidence="1 2">
    <name type="scientific">Liparis tanakae</name>
    <name type="common">Tanaka's snailfish</name>
    <dbReference type="NCBI Taxonomy" id="230148"/>
    <lineage>
        <taxon>Eukaryota</taxon>
        <taxon>Metazoa</taxon>
        <taxon>Chordata</taxon>
        <taxon>Craniata</taxon>
        <taxon>Vertebrata</taxon>
        <taxon>Euteleostomi</taxon>
        <taxon>Actinopterygii</taxon>
        <taxon>Neopterygii</taxon>
        <taxon>Teleostei</taxon>
        <taxon>Neoteleostei</taxon>
        <taxon>Acanthomorphata</taxon>
        <taxon>Eupercaria</taxon>
        <taxon>Perciformes</taxon>
        <taxon>Cottioidei</taxon>
        <taxon>Cottales</taxon>
        <taxon>Liparidae</taxon>
        <taxon>Liparis</taxon>
    </lineage>
</organism>
<evidence type="ECO:0000313" key="2">
    <source>
        <dbReference type="Proteomes" id="UP000314294"/>
    </source>
</evidence>
<gene>
    <name evidence="1" type="ORF">EYF80_034890</name>
</gene>
<dbReference type="AlphaFoldDB" id="A0A4Z2GNR6"/>
<comment type="caution">
    <text evidence="1">The sequence shown here is derived from an EMBL/GenBank/DDBJ whole genome shotgun (WGS) entry which is preliminary data.</text>
</comment>
<proteinExistence type="predicted"/>